<dbReference type="NCBIfam" id="NF033580">
    <property type="entry name" value="transpos_IS5_3"/>
    <property type="match status" value="1"/>
</dbReference>
<organism evidence="3 4">
    <name type="scientific">Catenulispora subtropica</name>
    <dbReference type="NCBI Taxonomy" id="450798"/>
    <lineage>
        <taxon>Bacteria</taxon>
        <taxon>Bacillati</taxon>
        <taxon>Actinomycetota</taxon>
        <taxon>Actinomycetes</taxon>
        <taxon>Catenulisporales</taxon>
        <taxon>Catenulisporaceae</taxon>
        <taxon>Catenulispora</taxon>
    </lineage>
</organism>
<dbReference type="Pfam" id="PF01609">
    <property type="entry name" value="DDE_Tnp_1"/>
    <property type="match status" value="1"/>
</dbReference>
<evidence type="ECO:0000313" key="3">
    <source>
        <dbReference type="EMBL" id="GAA1963381.1"/>
    </source>
</evidence>
<feature type="domain" description="Transposase IS4-like" evidence="1">
    <location>
        <begin position="80"/>
        <end position="233"/>
    </location>
</feature>
<gene>
    <name evidence="3" type="ORF">GCM10009838_20510</name>
</gene>
<proteinExistence type="predicted"/>
<evidence type="ECO:0000259" key="2">
    <source>
        <dbReference type="Pfam" id="PF13340"/>
    </source>
</evidence>
<sequence>MPAWMGGRGGRPEGYCHRVMIDAVLYVVDNGIKWRALPVDFPAWDAVYRFFRRWRDQGLTMLLHDRLRRAVRVADGRDPEPSAAIIDSQSLRAAETVGGAQRGYDGGKKINGTKRHVVVDTLGLLLTVLVTAASVFDRDGAQPLLHRMRMLCPRVRHVWADGGYAGALIGWAAQHLRLRIEVVRRTDKTPGFVVLPRRWVVERSLGWLTRRRRLVRDYERLPHTHETMVRWAMIPLMTRRLTKPDRPRTPRNPTA</sequence>
<protein>
    <submittedName>
        <fullName evidence="3">IS5 family transposase</fullName>
    </submittedName>
</protein>
<comment type="caution">
    <text evidence="3">The sequence shown here is derived from an EMBL/GenBank/DDBJ whole genome shotgun (WGS) entry which is preliminary data.</text>
</comment>
<name>A0ABP5CFT7_9ACTN</name>
<evidence type="ECO:0000259" key="1">
    <source>
        <dbReference type="Pfam" id="PF01609"/>
    </source>
</evidence>
<reference evidence="4" key="1">
    <citation type="journal article" date="2019" name="Int. J. Syst. Evol. Microbiol.">
        <title>The Global Catalogue of Microorganisms (GCM) 10K type strain sequencing project: providing services to taxonomists for standard genome sequencing and annotation.</title>
        <authorList>
            <consortium name="The Broad Institute Genomics Platform"/>
            <consortium name="The Broad Institute Genome Sequencing Center for Infectious Disease"/>
            <person name="Wu L."/>
            <person name="Ma J."/>
        </authorList>
    </citation>
    <scope>NUCLEOTIDE SEQUENCE [LARGE SCALE GENOMIC DNA]</scope>
    <source>
        <strain evidence="4">JCM 16013</strain>
    </source>
</reference>
<dbReference type="PANTHER" id="PTHR30007">
    <property type="entry name" value="PHP DOMAIN PROTEIN"/>
    <property type="match status" value="1"/>
</dbReference>
<evidence type="ECO:0000313" key="4">
    <source>
        <dbReference type="Proteomes" id="UP001499854"/>
    </source>
</evidence>
<accession>A0ABP5CFT7</accession>
<feature type="domain" description="Insertion element IS402-like" evidence="2">
    <location>
        <begin position="7"/>
        <end position="61"/>
    </location>
</feature>
<dbReference type="EMBL" id="BAAAQM010000009">
    <property type="protein sequence ID" value="GAA1963381.1"/>
    <property type="molecule type" value="Genomic_DNA"/>
</dbReference>
<dbReference type="Pfam" id="PF13340">
    <property type="entry name" value="DUF4096"/>
    <property type="match status" value="1"/>
</dbReference>
<dbReference type="InterPro" id="IPR002559">
    <property type="entry name" value="Transposase_11"/>
</dbReference>
<dbReference type="Proteomes" id="UP001499854">
    <property type="component" value="Unassembled WGS sequence"/>
</dbReference>
<dbReference type="InterPro" id="IPR025161">
    <property type="entry name" value="IS402-like_dom"/>
</dbReference>
<keyword evidence="4" id="KW-1185">Reference proteome</keyword>
<dbReference type="PANTHER" id="PTHR30007:SF0">
    <property type="entry name" value="TRANSPOSASE"/>
    <property type="match status" value="1"/>
</dbReference>